<reference evidence="1" key="2">
    <citation type="journal article" date="2015" name="Data Brief">
        <title>Shoot transcriptome of the giant reed, Arundo donax.</title>
        <authorList>
            <person name="Barrero R.A."/>
            <person name="Guerrero F.D."/>
            <person name="Moolhuijzen P."/>
            <person name="Goolsby J.A."/>
            <person name="Tidwell J."/>
            <person name="Bellgard S.E."/>
            <person name="Bellgard M.I."/>
        </authorList>
    </citation>
    <scope>NUCLEOTIDE SEQUENCE</scope>
    <source>
        <tissue evidence="1">Shoot tissue taken approximately 20 cm above the soil surface</tissue>
    </source>
</reference>
<dbReference type="EMBL" id="GBRH01205240">
    <property type="protein sequence ID" value="JAD92655.1"/>
    <property type="molecule type" value="Transcribed_RNA"/>
</dbReference>
<sequence>MGAYVCSLPCALCNLTMEFQASSRVFFLSAAVTATAVLRF</sequence>
<reference evidence="1" key="1">
    <citation type="submission" date="2014-09" db="EMBL/GenBank/DDBJ databases">
        <authorList>
            <person name="Magalhaes I.L.F."/>
            <person name="Oliveira U."/>
            <person name="Santos F.R."/>
            <person name="Vidigal T.H.D.A."/>
            <person name="Brescovit A.D."/>
            <person name="Santos A.J."/>
        </authorList>
    </citation>
    <scope>NUCLEOTIDE SEQUENCE</scope>
    <source>
        <tissue evidence="1">Shoot tissue taken approximately 20 cm above the soil surface</tissue>
    </source>
</reference>
<organism evidence="1">
    <name type="scientific">Arundo donax</name>
    <name type="common">Giant reed</name>
    <name type="synonym">Donax arundinaceus</name>
    <dbReference type="NCBI Taxonomy" id="35708"/>
    <lineage>
        <taxon>Eukaryota</taxon>
        <taxon>Viridiplantae</taxon>
        <taxon>Streptophyta</taxon>
        <taxon>Embryophyta</taxon>
        <taxon>Tracheophyta</taxon>
        <taxon>Spermatophyta</taxon>
        <taxon>Magnoliopsida</taxon>
        <taxon>Liliopsida</taxon>
        <taxon>Poales</taxon>
        <taxon>Poaceae</taxon>
        <taxon>PACMAD clade</taxon>
        <taxon>Arundinoideae</taxon>
        <taxon>Arundineae</taxon>
        <taxon>Arundo</taxon>
    </lineage>
</organism>
<evidence type="ECO:0000313" key="1">
    <source>
        <dbReference type="EMBL" id="JAD92655.1"/>
    </source>
</evidence>
<name>A0A0A9E464_ARUDO</name>
<dbReference type="AlphaFoldDB" id="A0A0A9E464"/>
<accession>A0A0A9E464</accession>
<protein>
    <submittedName>
        <fullName evidence="1">Uncharacterized protein</fullName>
    </submittedName>
</protein>
<proteinExistence type="predicted"/>